<accession>A0ABQ9DBX8</accession>
<comment type="caution">
    <text evidence="1">The sequence shown here is derived from an EMBL/GenBank/DDBJ whole genome shotgun (WGS) entry which is preliminary data.</text>
</comment>
<name>A0ABQ9DBX8_9PASS</name>
<keyword evidence="2" id="KW-1185">Reference proteome</keyword>
<protein>
    <submittedName>
        <fullName evidence="1">Uncharacterized protein</fullName>
    </submittedName>
</protein>
<proteinExistence type="predicted"/>
<dbReference type="Proteomes" id="UP001145742">
    <property type="component" value="Unassembled WGS sequence"/>
</dbReference>
<organism evidence="1 2">
    <name type="scientific">Willisornis vidua</name>
    <name type="common">Xingu scale-backed antbird</name>
    <dbReference type="NCBI Taxonomy" id="1566151"/>
    <lineage>
        <taxon>Eukaryota</taxon>
        <taxon>Metazoa</taxon>
        <taxon>Chordata</taxon>
        <taxon>Craniata</taxon>
        <taxon>Vertebrata</taxon>
        <taxon>Euteleostomi</taxon>
        <taxon>Archelosauria</taxon>
        <taxon>Archosauria</taxon>
        <taxon>Dinosauria</taxon>
        <taxon>Saurischia</taxon>
        <taxon>Theropoda</taxon>
        <taxon>Coelurosauria</taxon>
        <taxon>Aves</taxon>
        <taxon>Neognathae</taxon>
        <taxon>Neoaves</taxon>
        <taxon>Telluraves</taxon>
        <taxon>Australaves</taxon>
        <taxon>Passeriformes</taxon>
        <taxon>Thamnophilidae</taxon>
        <taxon>Willisornis</taxon>
    </lineage>
</organism>
<dbReference type="EMBL" id="WHWB01033610">
    <property type="protein sequence ID" value="KAJ7418656.1"/>
    <property type="molecule type" value="Genomic_DNA"/>
</dbReference>
<reference evidence="1" key="1">
    <citation type="submission" date="2019-10" db="EMBL/GenBank/DDBJ databases">
        <authorList>
            <person name="Soares A.E.R."/>
            <person name="Aleixo A."/>
            <person name="Schneider P."/>
            <person name="Miyaki C.Y."/>
            <person name="Schneider M.P."/>
            <person name="Mello C."/>
            <person name="Vasconcelos A.T.R."/>
        </authorList>
    </citation>
    <scope>NUCLEOTIDE SEQUENCE</scope>
    <source>
        <tissue evidence="1">Muscle</tissue>
    </source>
</reference>
<evidence type="ECO:0000313" key="2">
    <source>
        <dbReference type="Proteomes" id="UP001145742"/>
    </source>
</evidence>
<gene>
    <name evidence="1" type="ORF">WISP_58103</name>
</gene>
<evidence type="ECO:0000313" key="1">
    <source>
        <dbReference type="EMBL" id="KAJ7418656.1"/>
    </source>
</evidence>
<sequence length="244" mass="26351">MLGVPRCSGYWVPCYRDAQGYRDAHGYRLLGYRDAPSTSYPGVGMLRYRRAQGTGCPVIGTLGVSGCSRYRVPGYRDAQGYRVPECRGAPGTGCLGTGISGYRVPCYRDAPGSVSSFLKNMNLSSGFLVPGVGGYCVSDLKLAAAQGSTTRDAWCCIRLAQIMLIALVKNTSKSDVTTAKTWSYCKKYNEIKLSSIGLSPFWPIFVCPVAFSLTTAYGEQLLVELSWSCGVSDKFGSSDETALH</sequence>